<dbReference type="AlphaFoldDB" id="A0A7D8ULW4"/>
<dbReference type="Proteomes" id="UP000481288">
    <property type="component" value="Unassembled WGS sequence"/>
</dbReference>
<gene>
    <name evidence="2" type="ORF">LCER1_G008327</name>
</gene>
<protein>
    <recommendedName>
        <fullName evidence="4">Integral membrane protein</fullName>
    </recommendedName>
</protein>
<sequence>MRSVVEESLHVTEYGHRNLSGQLIGLQDSSLYKENGYPGTQSNPSLSPPHHYYPIMSSLHRPAAVKNFWLSVAQSRFMTPHAFQYYCAASGIFSSLLFFLGFAAADFLPPIKPWWTAEKTAEHYQHHTHRVRIGASMIALSGLFYMPFCAAISSQMRRVPNLHYVVQQLQLSAAAAGLWTFVLPAIILATTSYRPERSPEITQTLNDFFWICTLMPWQTFMVQNFCFSYAIIIDQRSKPLFPKELAIFNMIIPFFWTASTGIHFTKFGPAAYNGALSFWFLGISFCGQLIIDAVFLLRAIHSEPEGGEQIVDMFPNRLPKEPEVAPHKEV</sequence>
<evidence type="ECO:0008006" key="4">
    <source>
        <dbReference type="Google" id="ProtNLM"/>
    </source>
</evidence>
<dbReference type="OrthoDB" id="3449024at2759"/>
<evidence type="ECO:0000313" key="3">
    <source>
        <dbReference type="Proteomes" id="UP000481288"/>
    </source>
</evidence>
<evidence type="ECO:0000313" key="2">
    <source>
        <dbReference type="EMBL" id="TVY44309.1"/>
    </source>
</evidence>
<feature type="transmembrane region" description="Helical" evidence="1">
    <location>
        <begin position="208"/>
        <end position="233"/>
    </location>
</feature>
<feature type="transmembrane region" description="Helical" evidence="1">
    <location>
        <begin position="276"/>
        <end position="297"/>
    </location>
</feature>
<reference evidence="2 3" key="1">
    <citation type="submission" date="2018-05" db="EMBL/GenBank/DDBJ databases">
        <title>Whole genome sequencing for identification of molecular markers to develop diagnostic detection tools for the regulated plant pathogen Lachnellula willkommii.</title>
        <authorList>
            <person name="Giroux E."/>
            <person name="Bilodeau G."/>
        </authorList>
    </citation>
    <scope>NUCLEOTIDE SEQUENCE [LARGE SCALE GENOMIC DNA]</scope>
    <source>
        <strain evidence="2 3">CBS 625.97</strain>
    </source>
</reference>
<feature type="transmembrane region" description="Helical" evidence="1">
    <location>
        <begin position="164"/>
        <end position="188"/>
    </location>
</feature>
<name>A0A7D8ULW4_9HELO</name>
<dbReference type="EMBL" id="QGMG01001749">
    <property type="protein sequence ID" value="TVY44309.1"/>
    <property type="molecule type" value="Genomic_DNA"/>
</dbReference>
<feature type="transmembrane region" description="Helical" evidence="1">
    <location>
        <begin position="133"/>
        <end position="152"/>
    </location>
</feature>
<keyword evidence="3" id="KW-1185">Reference proteome</keyword>
<keyword evidence="1" id="KW-0812">Transmembrane</keyword>
<proteinExistence type="predicted"/>
<keyword evidence="1" id="KW-0472">Membrane</keyword>
<comment type="caution">
    <text evidence="2">The sequence shown here is derived from an EMBL/GenBank/DDBJ whole genome shotgun (WGS) entry which is preliminary data.</text>
</comment>
<keyword evidence="1" id="KW-1133">Transmembrane helix</keyword>
<accession>A0A7D8ULW4</accession>
<feature type="transmembrane region" description="Helical" evidence="1">
    <location>
        <begin position="245"/>
        <end position="264"/>
    </location>
</feature>
<organism evidence="2 3">
    <name type="scientific">Lachnellula cervina</name>
    <dbReference type="NCBI Taxonomy" id="1316786"/>
    <lineage>
        <taxon>Eukaryota</taxon>
        <taxon>Fungi</taxon>
        <taxon>Dikarya</taxon>
        <taxon>Ascomycota</taxon>
        <taxon>Pezizomycotina</taxon>
        <taxon>Leotiomycetes</taxon>
        <taxon>Helotiales</taxon>
        <taxon>Lachnaceae</taxon>
        <taxon>Lachnellula</taxon>
    </lineage>
</organism>
<feature type="transmembrane region" description="Helical" evidence="1">
    <location>
        <begin position="85"/>
        <end position="105"/>
    </location>
</feature>
<evidence type="ECO:0000256" key="1">
    <source>
        <dbReference type="SAM" id="Phobius"/>
    </source>
</evidence>